<organism evidence="2 3">
    <name type="scientific">Mobilicoccus caccae</name>
    <dbReference type="NCBI Taxonomy" id="1859295"/>
    <lineage>
        <taxon>Bacteria</taxon>
        <taxon>Bacillati</taxon>
        <taxon>Actinomycetota</taxon>
        <taxon>Actinomycetes</taxon>
        <taxon>Micrococcales</taxon>
        <taxon>Dermatophilaceae</taxon>
        <taxon>Mobilicoccus</taxon>
    </lineage>
</organism>
<feature type="region of interest" description="Disordered" evidence="1">
    <location>
        <begin position="121"/>
        <end position="153"/>
    </location>
</feature>
<evidence type="ECO:0000313" key="3">
    <source>
        <dbReference type="Proteomes" id="UP001157126"/>
    </source>
</evidence>
<feature type="region of interest" description="Disordered" evidence="1">
    <location>
        <begin position="25"/>
        <end position="56"/>
    </location>
</feature>
<accession>A0ABQ6IWK0</accession>
<feature type="compositionally biased region" description="Gly residues" evidence="1">
    <location>
        <begin position="135"/>
        <end position="144"/>
    </location>
</feature>
<gene>
    <name evidence="2" type="ORF">GCM10025883_43830</name>
</gene>
<dbReference type="EMBL" id="BSUO01000001">
    <property type="protein sequence ID" value="GMA42338.1"/>
    <property type="molecule type" value="Genomic_DNA"/>
</dbReference>
<evidence type="ECO:0000256" key="1">
    <source>
        <dbReference type="SAM" id="MobiDB-lite"/>
    </source>
</evidence>
<proteinExistence type="predicted"/>
<keyword evidence="3" id="KW-1185">Reference proteome</keyword>
<name>A0ABQ6IWK0_9MICO</name>
<comment type="caution">
    <text evidence="2">The sequence shown here is derived from an EMBL/GenBank/DDBJ whole genome shotgun (WGS) entry which is preliminary data.</text>
</comment>
<reference evidence="3" key="1">
    <citation type="journal article" date="2019" name="Int. J. Syst. Evol. Microbiol.">
        <title>The Global Catalogue of Microorganisms (GCM) 10K type strain sequencing project: providing services to taxonomists for standard genome sequencing and annotation.</title>
        <authorList>
            <consortium name="The Broad Institute Genomics Platform"/>
            <consortium name="The Broad Institute Genome Sequencing Center for Infectious Disease"/>
            <person name="Wu L."/>
            <person name="Ma J."/>
        </authorList>
    </citation>
    <scope>NUCLEOTIDE SEQUENCE [LARGE SCALE GENOMIC DNA]</scope>
    <source>
        <strain evidence="3">NBRC 113072</strain>
    </source>
</reference>
<dbReference type="Proteomes" id="UP001157126">
    <property type="component" value="Unassembled WGS sequence"/>
</dbReference>
<evidence type="ECO:0000313" key="2">
    <source>
        <dbReference type="EMBL" id="GMA42338.1"/>
    </source>
</evidence>
<protein>
    <submittedName>
        <fullName evidence="2">Uncharacterized protein</fullName>
    </submittedName>
</protein>
<sequence length="153" mass="16025">MLLARDLAPPPPDLGFRRRRHEDVRGLLHHRHRGADRVAGPTRGGHGPCGAVAPHHAGVQLGPARRGERGPAAGVEEGAVLEFDDGGTDRVLRATTGVEHDPPRRQGAGQALLAFDLLIGSQRPPTRPGATVDGQGVGTPGGDGDLLDLRAWP</sequence>